<proteinExistence type="predicted"/>
<dbReference type="PANTHER" id="PTHR32387:SF0">
    <property type="entry name" value="PROTEIN NO VEIN"/>
    <property type="match status" value="1"/>
</dbReference>
<gene>
    <name evidence="1" type="ORF">FUG_LOCUS431499</name>
</gene>
<protein>
    <submittedName>
        <fullName evidence="1">Uncharacterized protein</fullName>
    </submittedName>
</protein>
<dbReference type="PANTHER" id="PTHR32387">
    <property type="entry name" value="WU:FJ29H11"/>
    <property type="match status" value="1"/>
</dbReference>
<evidence type="ECO:0000313" key="1">
    <source>
        <dbReference type="EMBL" id="VIO61367.1"/>
    </source>
</evidence>
<reference evidence="1" key="1">
    <citation type="submission" date="2019-04" db="EMBL/GenBank/DDBJ databases">
        <authorList>
            <person name="Melise S."/>
            <person name="Noan J."/>
            <person name="Okalmin O."/>
        </authorList>
    </citation>
    <scope>NUCLEOTIDE SEQUENCE</scope>
    <source>
        <strain evidence="1">FN9</strain>
    </source>
</reference>
<sequence>MTSTQEAEQFIQSLSGYSTLRRDYVEKSSKRLLFELLRHINGKTFATAEAAKATPFLTLKVYPGRIIAECNSDDLTKEDLQAICQSVDKEQTKAVNFKTIVAATKRTHIQSGNFSFEFQHNIFDLDNNHIMRPVWVTPAQTVAVGTTRITIYLHDQGSKDEIQYLRNIIVSQFEGLRQESILFLNNIQSLKVESREDDRMLRSRHFEKQTVDEYRVSVKVTTVDGERSEEDTRTHLFHLTKSDDPATNLILAFPLTDDFKAEVGSTSTKIFNLLPLTQGSLRFHINSLLDVDDQNGAITVSTNNIGIRNEIANLFFNAILQFCEHPFLRYQWPLFLKAGVAEEDPFWSLLRSDIRNWISQNPVFVSRHVKHWRLISHLAAPGWDTQDEAGNPLLDDEINDPFLSSRYPPGVTGILRCYGLAALSNAQCVELLKKHFNNPSLEYRTMIRTKEWYSALTRLISKLLNNSEHSDTIKSFPSLILRYGTTVSAASAVSQPVYFPTTNNIEIPKTLTLRVIKDTEGDRKYPTALYKQLGVTEASVAQVRTLIMEALSASNSFTLDEIKSYLRYLYLTHHQKPCSPPHEELYSAVKIITQDMKTKSLRDSTIYLPGTEHPYTTQSLLGSGIFGLSEPIDYLHPSLLKDAPKNPEVGHIAWKTWLCDCLGMKERLSLFRSIPCHERDSTRGALSAPETSDSLSEHCTYLLKNRPDVFLGLLEHLWGFEGFRIMESPALLSEIRRLPAKSLCGLDRLVVLRDTWVPIQGLKEHVKTFMDYPDMFPFLKLENGIDTNLALPGNKWWFLTRDLGVKRDYGMDFLLAILDSIVQSCKTLLSSQMVKVFNLYYSIRTTFSSCNDGEKQRALEFFENSGILYMDESGPIWTGTSSCLWTAPPDMISRYSLKMFYEDKVIDKDTLQGISDLFCKVLGIQDATAEDVVEEMCLLRDEGCEDLARITNNYAYLDNSIESSCSIRTAFGEQAVIFIQHDDISTWFSVKECFWSDAETTPKECCLKRCYPGFKSFFLEKLGVRTSSYDKLVNFTSTDVKEAKKCLLSFMDESDTIFEYEPEPMAKVKIFPVQYPTSEAQPRPRIELCSLDTEFCIGDREYLVKSLQPQVKMLSFSITEIRKLQLFFSWLSMEDRYLSECVEETMTDFPSSNFMPRDATAIEMALMNKAYHIARVAETFKSYGPYGNALSLYIMLRKMKIAKVDNMSIDLLLCQDDEVFMSRSSEKTIAYISEHIDSMAIYVNYDDSDEQLCLFSTLPRKLQQWLMQDLRKLFFEPFEVTNALTSIFACDADILDDILHDQGMAELPFENLDKVQSKPYTGAQQPRVDQDKPFTMPIQSKDRPDHIYWQCVPDIKPSLIDKVRGKKPCQRQNSMRYDICSGCCTKRRAGAIAKNRDSETIGELLTWDVHGNEIWRYTVPYPGPQKYEFWAEDFP</sequence>
<dbReference type="EMBL" id="CAAKMV010000152">
    <property type="protein sequence ID" value="VIO61367.1"/>
    <property type="molecule type" value="Genomic_DNA"/>
</dbReference>
<organism evidence="1">
    <name type="scientific">Gibberella zeae</name>
    <name type="common">Wheat head blight fungus</name>
    <name type="synonym">Fusarium graminearum</name>
    <dbReference type="NCBI Taxonomy" id="5518"/>
    <lineage>
        <taxon>Eukaryota</taxon>
        <taxon>Fungi</taxon>
        <taxon>Dikarya</taxon>
        <taxon>Ascomycota</taxon>
        <taxon>Pezizomycotina</taxon>
        <taxon>Sordariomycetes</taxon>
        <taxon>Hypocreomycetidae</taxon>
        <taxon>Hypocreales</taxon>
        <taxon>Nectriaceae</taxon>
        <taxon>Fusarium</taxon>
    </lineage>
</organism>
<accession>A0A4E9EF97</accession>
<dbReference type="InterPro" id="IPR052957">
    <property type="entry name" value="Auxin_embryo_med"/>
</dbReference>
<name>A0A4E9EF97_GIBZA</name>